<dbReference type="Proteomes" id="UP000235145">
    <property type="component" value="Unassembled WGS sequence"/>
</dbReference>
<sequence>MILHNEVTRLWTFPSFWSGGVTVSRTPDNPSRKFWGCHNFKESSRCRFFKWVDECGNKFIQQEDKLMCVMKIVAELLMFIAIMLVIVALKNVI</sequence>
<evidence type="ECO:0000259" key="5">
    <source>
        <dbReference type="Pfam" id="PF06839"/>
    </source>
</evidence>
<keyword evidence="4" id="KW-0472">Membrane</keyword>
<proteinExistence type="predicted"/>
<organism evidence="6 7">
    <name type="scientific">Lactuca sativa</name>
    <name type="common">Garden lettuce</name>
    <dbReference type="NCBI Taxonomy" id="4236"/>
    <lineage>
        <taxon>Eukaryota</taxon>
        <taxon>Viridiplantae</taxon>
        <taxon>Streptophyta</taxon>
        <taxon>Embryophyta</taxon>
        <taxon>Tracheophyta</taxon>
        <taxon>Spermatophyta</taxon>
        <taxon>Magnoliopsida</taxon>
        <taxon>eudicotyledons</taxon>
        <taxon>Gunneridae</taxon>
        <taxon>Pentapetalae</taxon>
        <taxon>asterids</taxon>
        <taxon>campanulids</taxon>
        <taxon>Asterales</taxon>
        <taxon>Asteraceae</taxon>
        <taxon>Cichorioideae</taxon>
        <taxon>Cichorieae</taxon>
        <taxon>Lactucinae</taxon>
        <taxon>Lactuca</taxon>
    </lineage>
</organism>
<feature type="domain" description="GRF-type" evidence="5">
    <location>
        <begin position="22"/>
        <end position="54"/>
    </location>
</feature>
<keyword evidence="1" id="KW-0479">Metal-binding</keyword>
<comment type="caution">
    <text evidence="6">The sequence shown here is derived from an EMBL/GenBank/DDBJ whole genome shotgun (WGS) entry which is preliminary data.</text>
</comment>
<dbReference type="Pfam" id="PF06839">
    <property type="entry name" value="Zn_ribbon_GRF"/>
    <property type="match status" value="1"/>
</dbReference>
<evidence type="ECO:0000256" key="4">
    <source>
        <dbReference type="SAM" id="Phobius"/>
    </source>
</evidence>
<evidence type="ECO:0000256" key="1">
    <source>
        <dbReference type="ARBA" id="ARBA00022723"/>
    </source>
</evidence>
<dbReference type="AlphaFoldDB" id="A0A9R1X3H7"/>
<reference evidence="6 7" key="1">
    <citation type="journal article" date="2017" name="Nat. Commun.">
        <title>Genome assembly with in vitro proximity ligation data and whole-genome triplication in lettuce.</title>
        <authorList>
            <person name="Reyes-Chin-Wo S."/>
            <person name="Wang Z."/>
            <person name="Yang X."/>
            <person name="Kozik A."/>
            <person name="Arikit S."/>
            <person name="Song C."/>
            <person name="Xia L."/>
            <person name="Froenicke L."/>
            <person name="Lavelle D.O."/>
            <person name="Truco M.J."/>
            <person name="Xia R."/>
            <person name="Zhu S."/>
            <person name="Xu C."/>
            <person name="Xu H."/>
            <person name="Xu X."/>
            <person name="Cox K."/>
            <person name="Korf I."/>
            <person name="Meyers B.C."/>
            <person name="Michelmore R.W."/>
        </authorList>
    </citation>
    <scope>NUCLEOTIDE SEQUENCE [LARGE SCALE GENOMIC DNA]</scope>
    <source>
        <strain evidence="7">cv. Salinas</strain>
        <tissue evidence="6">Seedlings</tissue>
    </source>
</reference>
<keyword evidence="2" id="KW-0863">Zinc-finger</keyword>
<evidence type="ECO:0000313" key="6">
    <source>
        <dbReference type="EMBL" id="KAJ0197079.1"/>
    </source>
</evidence>
<gene>
    <name evidence="6" type="ORF">LSAT_V11C700343840</name>
</gene>
<evidence type="ECO:0000256" key="3">
    <source>
        <dbReference type="ARBA" id="ARBA00022833"/>
    </source>
</evidence>
<dbReference type="GO" id="GO:0008270">
    <property type="term" value="F:zinc ion binding"/>
    <property type="evidence" value="ECO:0007669"/>
    <property type="project" value="UniProtKB-KW"/>
</dbReference>
<evidence type="ECO:0000313" key="7">
    <source>
        <dbReference type="Proteomes" id="UP000235145"/>
    </source>
</evidence>
<name>A0A9R1X3H7_LACSA</name>
<protein>
    <recommendedName>
        <fullName evidence="5">GRF-type domain-containing protein</fullName>
    </recommendedName>
</protein>
<accession>A0A9R1X3H7</accession>
<keyword evidence="4" id="KW-0812">Transmembrane</keyword>
<dbReference type="EMBL" id="NBSK02000007">
    <property type="protein sequence ID" value="KAJ0197079.1"/>
    <property type="molecule type" value="Genomic_DNA"/>
</dbReference>
<feature type="transmembrane region" description="Helical" evidence="4">
    <location>
        <begin position="68"/>
        <end position="89"/>
    </location>
</feature>
<evidence type="ECO:0000256" key="2">
    <source>
        <dbReference type="ARBA" id="ARBA00022771"/>
    </source>
</evidence>
<keyword evidence="3" id="KW-0862">Zinc</keyword>
<keyword evidence="4" id="KW-1133">Transmembrane helix</keyword>
<keyword evidence="7" id="KW-1185">Reference proteome</keyword>
<dbReference type="InterPro" id="IPR010666">
    <property type="entry name" value="Znf_GRF"/>
</dbReference>